<name>A0ABN3VM37_9PSEU</name>
<gene>
    <name evidence="1" type="ORF">GCM10010470_59400</name>
</gene>
<sequence length="41" mass="4317">MDKMITTVLTAFGTVAAIGVLLMMAASSILPELSDTFGSRR</sequence>
<keyword evidence="2" id="KW-1185">Reference proteome</keyword>
<organism evidence="1 2">
    <name type="scientific">Saccharopolyspora taberi</name>
    <dbReference type="NCBI Taxonomy" id="60895"/>
    <lineage>
        <taxon>Bacteria</taxon>
        <taxon>Bacillati</taxon>
        <taxon>Actinomycetota</taxon>
        <taxon>Actinomycetes</taxon>
        <taxon>Pseudonocardiales</taxon>
        <taxon>Pseudonocardiaceae</taxon>
        <taxon>Saccharopolyspora</taxon>
    </lineage>
</organism>
<proteinExistence type="predicted"/>
<dbReference type="Proteomes" id="UP001500979">
    <property type="component" value="Unassembled WGS sequence"/>
</dbReference>
<evidence type="ECO:0000313" key="2">
    <source>
        <dbReference type="Proteomes" id="UP001500979"/>
    </source>
</evidence>
<dbReference type="EMBL" id="BAAAUX010000029">
    <property type="protein sequence ID" value="GAA2816032.1"/>
    <property type="molecule type" value="Genomic_DNA"/>
</dbReference>
<comment type="caution">
    <text evidence="1">The sequence shown here is derived from an EMBL/GenBank/DDBJ whole genome shotgun (WGS) entry which is preliminary data.</text>
</comment>
<reference evidence="1 2" key="1">
    <citation type="journal article" date="2019" name="Int. J. Syst. Evol. Microbiol.">
        <title>The Global Catalogue of Microorganisms (GCM) 10K type strain sequencing project: providing services to taxonomists for standard genome sequencing and annotation.</title>
        <authorList>
            <consortium name="The Broad Institute Genomics Platform"/>
            <consortium name="The Broad Institute Genome Sequencing Center for Infectious Disease"/>
            <person name="Wu L."/>
            <person name="Ma J."/>
        </authorList>
    </citation>
    <scope>NUCLEOTIDE SEQUENCE [LARGE SCALE GENOMIC DNA]</scope>
    <source>
        <strain evidence="1 2">JCM 9383</strain>
    </source>
</reference>
<accession>A0ABN3VM37</accession>
<protein>
    <submittedName>
        <fullName evidence="1">Uncharacterized protein</fullName>
    </submittedName>
</protein>
<evidence type="ECO:0000313" key="1">
    <source>
        <dbReference type="EMBL" id="GAA2816032.1"/>
    </source>
</evidence>